<protein>
    <recommendedName>
        <fullName evidence="3">DUF1707 domain-containing protein</fullName>
    </recommendedName>
</protein>
<dbReference type="PANTHER" id="PTHR40763">
    <property type="entry name" value="MEMBRANE PROTEIN-RELATED"/>
    <property type="match status" value="1"/>
</dbReference>
<sequence length="129" mass="14787">MSDEHLRIGDAEREQAAAALGEHYAQGRITADEHAERLDQVWHARTRAELQPVFRDLPGPALRTTSEDRPRSSRRGFRPPLFAILAVLLLLTMITHKPLILIGLLVVVFVVSRRRHRFASPARMQHWSR</sequence>
<dbReference type="InterPro" id="IPR012551">
    <property type="entry name" value="DUF1707_SHOCT-like"/>
</dbReference>
<keyword evidence="2" id="KW-0812">Transmembrane</keyword>
<evidence type="ECO:0000256" key="1">
    <source>
        <dbReference type="SAM" id="MobiDB-lite"/>
    </source>
</evidence>
<dbReference type="Pfam" id="PF08044">
    <property type="entry name" value="DUF1707"/>
    <property type="match status" value="1"/>
</dbReference>
<comment type="caution">
    <text evidence="4">The sequence shown here is derived from an EMBL/GenBank/DDBJ whole genome shotgun (WGS) entry which is preliminary data.</text>
</comment>
<evidence type="ECO:0000313" key="4">
    <source>
        <dbReference type="EMBL" id="GAA4705882.1"/>
    </source>
</evidence>
<evidence type="ECO:0000256" key="2">
    <source>
        <dbReference type="SAM" id="Phobius"/>
    </source>
</evidence>
<feature type="domain" description="DUF1707" evidence="3">
    <location>
        <begin position="6"/>
        <end position="58"/>
    </location>
</feature>
<evidence type="ECO:0000313" key="5">
    <source>
        <dbReference type="Proteomes" id="UP001499974"/>
    </source>
</evidence>
<reference evidence="5" key="1">
    <citation type="journal article" date="2019" name="Int. J. Syst. Evol. Microbiol.">
        <title>The Global Catalogue of Microorganisms (GCM) 10K type strain sequencing project: providing services to taxonomists for standard genome sequencing and annotation.</title>
        <authorList>
            <consortium name="The Broad Institute Genomics Platform"/>
            <consortium name="The Broad Institute Genome Sequencing Center for Infectious Disease"/>
            <person name="Wu L."/>
            <person name="Ma J."/>
        </authorList>
    </citation>
    <scope>NUCLEOTIDE SEQUENCE [LARGE SCALE GENOMIC DNA]</scope>
    <source>
        <strain evidence="5">JCM 18531</strain>
    </source>
</reference>
<keyword evidence="2" id="KW-0472">Membrane</keyword>
<feature type="region of interest" description="Disordered" evidence="1">
    <location>
        <begin position="57"/>
        <end position="76"/>
    </location>
</feature>
<dbReference type="PANTHER" id="PTHR40763:SF5">
    <property type="entry name" value="MEMBRANE PROTEIN"/>
    <property type="match status" value="1"/>
</dbReference>
<gene>
    <name evidence="4" type="ORF">GCM10023349_24750</name>
</gene>
<dbReference type="Proteomes" id="UP001499974">
    <property type="component" value="Unassembled WGS sequence"/>
</dbReference>
<proteinExistence type="predicted"/>
<keyword evidence="5" id="KW-1185">Reference proteome</keyword>
<organism evidence="4 5">
    <name type="scientific">Nocardioides conyzicola</name>
    <dbReference type="NCBI Taxonomy" id="1651781"/>
    <lineage>
        <taxon>Bacteria</taxon>
        <taxon>Bacillati</taxon>
        <taxon>Actinomycetota</taxon>
        <taxon>Actinomycetes</taxon>
        <taxon>Propionibacteriales</taxon>
        <taxon>Nocardioidaceae</taxon>
        <taxon>Nocardioides</taxon>
    </lineage>
</organism>
<evidence type="ECO:0000259" key="3">
    <source>
        <dbReference type="Pfam" id="PF08044"/>
    </source>
</evidence>
<accession>A0ABP8XDJ2</accession>
<keyword evidence="2" id="KW-1133">Transmembrane helix</keyword>
<feature type="transmembrane region" description="Helical" evidence="2">
    <location>
        <begin position="81"/>
        <end position="111"/>
    </location>
</feature>
<dbReference type="RefSeq" id="WP_345521596.1">
    <property type="nucleotide sequence ID" value="NZ_BAABKM010000002.1"/>
</dbReference>
<dbReference type="EMBL" id="BAABKM010000002">
    <property type="protein sequence ID" value="GAA4705882.1"/>
    <property type="molecule type" value="Genomic_DNA"/>
</dbReference>
<name>A0ABP8XDJ2_9ACTN</name>